<accession>A0ABQ4ZIW9</accession>
<dbReference type="Proteomes" id="UP001151760">
    <property type="component" value="Unassembled WGS sequence"/>
</dbReference>
<protein>
    <submittedName>
        <fullName evidence="1">Uncharacterized protein</fullName>
    </submittedName>
</protein>
<reference evidence="1" key="2">
    <citation type="submission" date="2022-01" db="EMBL/GenBank/DDBJ databases">
        <authorList>
            <person name="Yamashiro T."/>
            <person name="Shiraishi A."/>
            <person name="Satake H."/>
            <person name="Nakayama K."/>
        </authorList>
    </citation>
    <scope>NUCLEOTIDE SEQUENCE</scope>
</reference>
<reference evidence="1" key="1">
    <citation type="journal article" date="2022" name="Int. J. Mol. Sci.">
        <title>Draft Genome of Tanacetum Coccineum: Genomic Comparison of Closely Related Tanacetum-Family Plants.</title>
        <authorList>
            <person name="Yamashiro T."/>
            <person name="Shiraishi A."/>
            <person name="Nakayama K."/>
            <person name="Satake H."/>
        </authorList>
    </citation>
    <scope>NUCLEOTIDE SEQUENCE</scope>
</reference>
<gene>
    <name evidence="1" type="ORF">Tco_0772092</name>
</gene>
<name>A0ABQ4ZIW9_9ASTR</name>
<comment type="caution">
    <text evidence="1">The sequence shown here is derived from an EMBL/GenBank/DDBJ whole genome shotgun (WGS) entry which is preliminary data.</text>
</comment>
<evidence type="ECO:0000313" key="1">
    <source>
        <dbReference type="EMBL" id="GJS89456.1"/>
    </source>
</evidence>
<organism evidence="1 2">
    <name type="scientific">Tanacetum coccineum</name>
    <dbReference type="NCBI Taxonomy" id="301880"/>
    <lineage>
        <taxon>Eukaryota</taxon>
        <taxon>Viridiplantae</taxon>
        <taxon>Streptophyta</taxon>
        <taxon>Embryophyta</taxon>
        <taxon>Tracheophyta</taxon>
        <taxon>Spermatophyta</taxon>
        <taxon>Magnoliopsida</taxon>
        <taxon>eudicotyledons</taxon>
        <taxon>Gunneridae</taxon>
        <taxon>Pentapetalae</taxon>
        <taxon>asterids</taxon>
        <taxon>campanulids</taxon>
        <taxon>Asterales</taxon>
        <taxon>Asteraceae</taxon>
        <taxon>Asteroideae</taxon>
        <taxon>Anthemideae</taxon>
        <taxon>Anthemidinae</taxon>
        <taxon>Tanacetum</taxon>
    </lineage>
</organism>
<sequence length="72" mass="8590">MECGDVGGCLLYFKKHEHEGFKGKTENGAKLFKDIQLKAFKWISRRSKRWNLQWENWIERPYNCVRIAADDV</sequence>
<evidence type="ECO:0000313" key="2">
    <source>
        <dbReference type="Proteomes" id="UP001151760"/>
    </source>
</evidence>
<dbReference type="EMBL" id="BQNB010011351">
    <property type="protein sequence ID" value="GJS89456.1"/>
    <property type="molecule type" value="Genomic_DNA"/>
</dbReference>
<proteinExistence type="predicted"/>
<keyword evidence="2" id="KW-1185">Reference proteome</keyword>